<dbReference type="AlphaFoldDB" id="A0A8H6L4S2"/>
<proteinExistence type="predicted"/>
<sequence length="75" mass="8372">MTANADIRPDHFKLAERRGTFDRIDSKFRNFISSEPGARVPPEKDRYICASLTGRFPRFGGSGNGSPSKRPRSST</sequence>
<feature type="region of interest" description="Disordered" evidence="1">
    <location>
        <begin position="56"/>
        <end position="75"/>
    </location>
</feature>
<accession>A0A8H6L4S2</accession>
<evidence type="ECO:0000313" key="2">
    <source>
        <dbReference type="EMBL" id="KAF6235487.1"/>
    </source>
</evidence>
<reference evidence="2 3" key="1">
    <citation type="journal article" date="2020" name="Genomics">
        <title>Complete, high-quality genomes from long-read metagenomic sequencing of two wolf lichen thalli reveals enigmatic genome architecture.</title>
        <authorList>
            <person name="McKenzie S.K."/>
            <person name="Walston R.F."/>
            <person name="Allen J.L."/>
        </authorList>
    </citation>
    <scope>NUCLEOTIDE SEQUENCE [LARGE SCALE GENOMIC DNA]</scope>
    <source>
        <strain evidence="2">WasteWater2</strain>
    </source>
</reference>
<protein>
    <submittedName>
        <fullName evidence="2">Uncharacterized protein</fullName>
    </submittedName>
</protein>
<keyword evidence="3" id="KW-1185">Reference proteome</keyword>
<organism evidence="2 3">
    <name type="scientific">Letharia columbiana</name>
    <dbReference type="NCBI Taxonomy" id="112416"/>
    <lineage>
        <taxon>Eukaryota</taxon>
        <taxon>Fungi</taxon>
        <taxon>Dikarya</taxon>
        <taxon>Ascomycota</taxon>
        <taxon>Pezizomycotina</taxon>
        <taxon>Lecanoromycetes</taxon>
        <taxon>OSLEUM clade</taxon>
        <taxon>Lecanoromycetidae</taxon>
        <taxon>Lecanorales</taxon>
        <taxon>Lecanorineae</taxon>
        <taxon>Parmeliaceae</taxon>
        <taxon>Letharia</taxon>
    </lineage>
</organism>
<name>A0A8H6L4S2_9LECA</name>
<evidence type="ECO:0000256" key="1">
    <source>
        <dbReference type="SAM" id="MobiDB-lite"/>
    </source>
</evidence>
<dbReference type="RefSeq" id="XP_037164855.1">
    <property type="nucleotide sequence ID" value="XM_037308081.1"/>
</dbReference>
<dbReference type="Proteomes" id="UP000578531">
    <property type="component" value="Unassembled WGS sequence"/>
</dbReference>
<evidence type="ECO:0000313" key="3">
    <source>
        <dbReference type="Proteomes" id="UP000578531"/>
    </source>
</evidence>
<gene>
    <name evidence="2" type="ORF">HO173_006170</name>
</gene>
<comment type="caution">
    <text evidence="2">The sequence shown here is derived from an EMBL/GenBank/DDBJ whole genome shotgun (WGS) entry which is preliminary data.</text>
</comment>
<dbReference type="GeneID" id="59287831"/>
<dbReference type="EMBL" id="JACCJC010000024">
    <property type="protein sequence ID" value="KAF6235487.1"/>
    <property type="molecule type" value="Genomic_DNA"/>
</dbReference>